<protein>
    <submittedName>
        <fullName evidence="1">Uncharacterized protein</fullName>
    </submittedName>
</protein>
<dbReference type="EMBL" id="BK032856">
    <property type="protein sequence ID" value="DAF64304.1"/>
    <property type="molecule type" value="Genomic_DNA"/>
</dbReference>
<accession>A0A8S5TMC5</accession>
<organism evidence="1">
    <name type="scientific">Podoviridae sp. ct2m58</name>
    <dbReference type="NCBI Taxonomy" id="2827721"/>
    <lineage>
        <taxon>Viruses</taxon>
        <taxon>Duplodnaviria</taxon>
        <taxon>Heunggongvirae</taxon>
        <taxon>Uroviricota</taxon>
        <taxon>Caudoviricetes</taxon>
    </lineage>
</organism>
<evidence type="ECO:0000313" key="1">
    <source>
        <dbReference type="EMBL" id="DAF64304.1"/>
    </source>
</evidence>
<name>A0A8S5TMC5_9CAUD</name>
<reference evidence="1" key="1">
    <citation type="journal article" date="2021" name="Proc. Natl. Acad. Sci. U.S.A.">
        <title>A Catalog of Tens of Thousands of Viruses from Human Metagenomes Reveals Hidden Associations with Chronic Diseases.</title>
        <authorList>
            <person name="Tisza M.J."/>
            <person name="Buck C.B."/>
        </authorList>
    </citation>
    <scope>NUCLEOTIDE SEQUENCE</scope>
    <source>
        <strain evidence="1">Ct2m58</strain>
    </source>
</reference>
<sequence>MTCNLLSGSLFLQKYAATIRCTKKCLVPNINLIGTVQ</sequence>
<proteinExistence type="predicted"/>